<name>A0A4V0NCQ5_SORCE</name>
<feature type="region of interest" description="Disordered" evidence="14">
    <location>
        <begin position="1"/>
        <end position="60"/>
    </location>
</feature>
<evidence type="ECO:0000256" key="1">
    <source>
        <dbReference type="ARBA" id="ARBA00001922"/>
    </source>
</evidence>
<dbReference type="Pfam" id="PF12637">
    <property type="entry name" value="TSCPD"/>
    <property type="match status" value="1"/>
</dbReference>
<dbReference type="InterPro" id="IPR024434">
    <property type="entry name" value="TSCPD_dom"/>
</dbReference>
<dbReference type="Pfam" id="PF02867">
    <property type="entry name" value="Ribonuc_red_lgC"/>
    <property type="match status" value="2"/>
</dbReference>
<dbReference type="RefSeq" id="WP_129344844.1">
    <property type="nucleotide sequence ID" value="NZ_CP012670.1"/>
</dbReference>
<dbReference type="PANTHER" id="PTHR43371:SF1">
    <property type="entry name" value="RIBONUCLEOSIDE-DIPHOSPHATE REDUCTASE"/>
    <property type="match status" value="1"/>
</dbReference>
<dbReference type="PANTHER" id="PTHR43371">
    <property type="entry name" value="VITAMIN B12-DEPENDENT RIBONUCLEOTIDE REDUCTASE"/>
    <property type="match status" value="1"/>
</dbReference>
<evidence type="ECO:0000259" key="17">
    <source>
        <dbReference type="Pfam" id="PF12637"/>
    </source>
</evidence>
<feature type="domain" description="Ribonucleotide reductase class II vitamin B12-dependent N-terminal" evidence="16">
    <location>
        <begin position="82"/>
        <end position="178"/>
    </location>
</feature>
<dbReference type="Pfam" id="PF08471">
    <property type="entry name" value="Ribonuc_red_2_N"/>
    <property type="match status" value="1"/>
</dbReference>
<evidence type="ECO:0000256" key="2">
    <source>
        <dbReference type="ARBA" id="ARBA00007405"/>
    </source>
</evidence>
<dbReference type="NCBIfam" id="NF005122">
    <property type="entry name" value="PRK06556.1"/>
    <property type="match status" value="1"/>
</dbReference>
<feature type="domain" description="Ribonucleotide reductase large subunit C-terminal" evidence="15">
    <location>
        <begin position="776"/>
        <end position="879"/>
    </location>
</feature>
<evidence type="ECO:0000256" key="3">
    <source>
        <dbReference type="ARBA" id="ARBA00012274"/>
    </source>
</evidence>
<feature type="domain" description="Ribonucleotide reductase large subunit C-terminal" evidence="15">
    <location>
        <begin position="251"/>
        <end position="703"/>
    </location>
</feature>
<dbReference type="GO" id="GO:0000166">
    <property type="term" value="F:nucleotide binding"/>
    <property type="evidence" value="ECO:0007669"/>
    <property type="project" value="UniProtKB-KW"/>
</dbReference>
<evidence type="ECO:0000313" key="18">
    <source>
        <dbReference type="EMBL" id="AUX19992.1"/>
    </source>
</evidence>
<sequence length="1139" mass="122997">MAQSAVVGDGGKLSAGNGKMTARTKEEGGDRPAIGAAKGAQADGRAASKGPKKGASRVRGLGFERRFTHRGVDPLDEVTWERRSSVITNPDGSVVFKMEGAEIPAGWSQLATDIVVSKYFRKAGLHGKKELGETSVRQVVHRLARTIREAGEHFGGYFASAKDADTFEAELSYLLVHQYGAFNSPVWFNCGLFHRYGIEGSGGNYAWNEASADAGNGAGKAGAQRAGAAGAAVAVDEIIETRNAYERPQCSACFIQAVADDLMSIYDLVKSEARLFKYGSGTGTNFSAIRGKQEKLSGGGTSSGLMSFLEVFDRAAGATKSGGTTRRAAKMVCLDMDHPEIVDFVQWKVREERKAMALIAAGYPSDFNGEAYHTVSGQNSNNSVRVSDEFMRAAATGSSWETRARTTGEVVETLSAKDLWRQIAEAAWGCADPGVQYDTTINRWHTCPNTARINASNPCSEYMFLDDSACNLASLNLTRFLREDGSFDVEGYRHAVRVFFAAQEILVDFSAYPTRNIAKNSHDYRPLGLGYANLGTLLMLLGVPYDSDQGRAVAGALTAILCGHAYKVSAEMAAAKGPFAGFARNREPMLRVMGMHRDAAYAIDRDRCPEPLWRAACADWDEAVRLGQEHGYRNAQATVLAPTGTIGLLMDCDTTGIEPDFSLVKFKKLAGGGYFKIVNQSVPEALRRLGYVEAEVQEIVAYVSGTNTLLAAPHVNRASLKARGLTNEDLAKVEAAIPSVFELDLAFGPWILGEETYDRLGVSKESRARFGFSLLQHLGFSAAEIEEANEAIVGRMTVEGAPHLREEHYAVFDCANRCGKKGRRYLAPMAHVRMMAAAQPFLSGAISKTVNLPNDATVEDVQRIYEEGWRLGLKAVALYRDGCKASQPLSSTSSSSEGKATESKAKAEITGPVVQAATAALATPARPRSPSAAAPERFRLPRKRKGFTQEARVGGHKIYLRTGEYDDGTLGEIFIDLHKEGAAFRSMMNCFAMAVSIGLQYGVPLETFVEQYTFTRFEPQGVVEGHDYVKFSTSIVDYLFRVLGVEYLNRYDLAHVQPLSSAMEDPVESRAQESGVASFPQASPSAALLDGGGRSASALDAQLEDMMGDAPVCDGCGHITVRNGACYKCLNCGNSMGCS</sequence>
<evidence type="ECO:0000256" key="11">
    <source>
        <dbReference type="ARBA" id="ARBA00025437"/>
    </source>
</evidence>
<dbReference type="EC" id="1.17.4.1" evidence="3 13"/>
<dbReference type="CDD" id="cd02888">
    <property type="entry name" value="RNR_II_dimer"/>
    <property type="match status" value="1"/>
</dbReference>
<gene>
    <name evidence="18" type="primary">nrdA</name>
    <name evidence="18" type="ORF">SOCEGT47_004490</name>
</gene>
<feature type="compositionally biased region" description="Low complexity" evidence="14">
    <location>
        <begin position="35"/>
        <end position="47"/>
    </location>
</feature>
<evidence type="ECO:0000259" key="16">
    <source>
        <dbReference type="Pfam" id="PF08471"/>
    </source>
</evidence>
<evidence type="ECO:0000256" key="12">
    <source>
        <dbReference type="ARBA" id="ARBA00047754"/>
    </source>
</evidence>
<evidence type="ECO:0000256" key="7">
    <source>
        <dbReference type="ARBA" id="ARBA00022741"/>
    </source>
</evidence>
<evidence type="ECO:0000256" key="14">
    <source>
        <dbReference type="SAM" id="MobiDB-lite"/>
    </source>
</evidence>
<dbReference type="EMBL" id="CP012670">
    <property type="protein sequence ID" value="AUX19992.1"/>
    <property type="molecule type" value="Genomic_DNA"/>
</dbReference>
<dbReference type="InterPro" id="IPR013678">
    <property type="entry name" value="RNR_2_N"/>
</dbReference>
<feature type="domain" description="TSCPD" evidence="17">
    <location>
        <begin position="941"/>
        <end position="1044"/>
    </location>
</feature>
<evidence type="ECO:0000256" key="9">
    <source>
        <dbReference type="ARBA" id="ARBA00023157"/>
    </source>
</evidence>
<dbReference type="GO" id="GO:0050897">
    <property type="term" value="F:cobalt ion binding"/>
    <property type="evidence" value="ECO:0007669"/>
    <property type="project" value="InterPro"/>
</dbReference>
<dbReference type="InterPro" id="IPR050862">
    <property type="entry name" value="RdRp_reductase_class-2"/>
</dbReference>
<keyword evidence="8 13" id="KW-0560">Oxidoreductase</keyword>
<dbReference type="SUPFAM" id="SSF51998">
    <property type="entry name" value="PFL-like glycyl radical enzymes"/>
    <property type="match status" value="1"/>
</dbReference>
<dbReference type="PRINTS" id="PR01183">
    <property type="entry name" value="RIBORDTASEM1"/>
</dbReference>
<evidence type="ECO:0000256" key="6">
    <source>
        <dbReference type="ARBA" id="ARBA00022634"/>
    </source>
</evidence>
<organism evidence="18 19">
    <name type="scientific">Sorangium cellulosum</name>
    <name type="common">Polyangium cellulosum</name>
    <dbReference type="NCBI Taxonomy" id="56"/>
    <lineage>
        <taxon>Bacteria</taxon>
        <taxon>Pseudomonadati</taxon>
        <taxon>Myxococcota</taxon>
        <taxon>Polyangia</taxon>
        <taxon>Polyangiales</taxon>
        <taxon>Polyangiaceae</taxon>
        <taxon>Sorangium</taxon>
    </lineage>
</organism>
<comment type="cofactor">
    <cofactor evidence="1 13">
        <name>adenosylcob(III)alamin</name>
        <dbReference type="ChEBI" id="CHEBI:18408"/>
    </cofactor>
</comment>
<evidence type="ECO:0000256" key="4">
    <source>
        <dbReference type="ARBA" id="ARBA00014409"/>
    </source>
</evidence>
<keyword evidence="5 13" id="KW-0846">Cobalamin</keyword>
<evidence type="ECO:0000256" key="5">
    <source>
        <dbReference type="ARBA" id="ARBA00022628"/>
    </source>
</evidence>
<dbReference type="GO" id="GO:0071897">
    <property type="term" value="P:DNA biosynthetic process"/>
    <property type="evidence" value="ECO:0007669"/>
    <property type="project" value="UniProtKB-KW"/>
</dbReference>
<feature type="region of interest" description="Disordered" evidence="14">
    <location>
        <begin position="885"/>
        <end position="907"/>
    </location>
</feature>
<evidence type="ECO:0000256" key="8">
    <source>
        <dbReference type="ARBA" id="ARBA00023002"/>
    </source>
</evidence>
<evidence type="ECO:0000313" key="19">
    <source>
        <dbReference type="Proteomes" id="UP000295781"/>
    </source>
</evidence>
<proteinExistence type="inferred from homology"/>
<dbReference type="Gene3D" id="3.20.70.20">
    <property type="match status" value="2"/>
</dbReference>
<dbReference type="InterPro" id="IPR013344">
    <property type="entry name" value="RNR_NrdJ/NrdZ"/>
</dbReference>
<dbReference type="GO" id="GO:0004748">
    <property type="term" value="F:ribonucleoside-diphosphate reductase activity, thioredoxin disulfide as acceptor"/>
    <property type="evidence" value="ECO:0007669"/>
    <property type="project" value="UniProtKB-EC"/>
</dbReference>
<protein>
    <recommendedName>
        <fullName evidence="4 13">Vitamin B12-dependent ribonucleotide reductase</fullName>
        <ecNumber evidence="3 13">1.17.4.1</ecNumber>
    </recommendedName>
</protein>
<keyword evidence="6 13" id="KW-0237">DNA synthesis</keyword>
<dbReference type="AlphaFoldDB" id="A0A4V0NCQ5"/>
<dbReference type="GO" id="GO:0031419">
    <property type="term" value="F:cobalamin binding"/>
    <property type="evidence" value="ECO:0007669"/>
    <property type="project" value="UniProtKB-KW"/>
</dbReference>
<evidence type="ECO:0000259" key="15">
    <source>
        <dbReference type="Pfam" id="PF02867"/>
    </source>
</evidence>
<dbReference type="InterPro" id="IPR000788">
    <property type="entry name" value="RNR_lg_C"/>
</dbReference>
<evidence type="ECO:0000256" key="13">
    <source>
        <dbReference type="RuleBase" id="RU364064"/>
    </source>
</evidence>
<comment type="catalytic activity">
    <reaction evidence="12 13">
        <text>a 2'-deoxyribonucleoside 5'-diphosphate + [thioredoxin]-disulfide + H2O = a ribonucleoside 5'-diphosphate + [thioredoxin]-dithiol</text>
        <dbReference type="Rhea" id="RHEA:23252"/>
        <dbReference type="Rhea" id="RHEA-COMP:10698"/>
        <dbReference type="Rhea" id="RHEA-COMP:10700"/>
        <dbReference type="ChEBI" id="CHEBI:15377"/>
        <dbReference type="ChEBI" id="CHEBI:29950"/>
        <dbReference type="ChEBI" id="CHEBI:50058"/>
        <dbReference type="ChEBI" id="CHEBI:57930"/>
        <dbReference type="ChEBI" id="CHEBI:73316"/>
        <dbReference type="EC" id="1.17.4.1"/>
    </reaction>
</comment>
<accession>A0A4V0NCQ5</accession>
<dbReference type="NCBIfam" id="TIGR02504">
    <property type="entry name" value="NrdJ_Z"/>
    <property type="match status" value="1"/>
</dbReference>
<dbReference type="OrthoDB" id="9762933at2"/>
<comment type="function">
    <text evidence="11 13">Catalyzes the reduction of ribonucleotides to deoxyribonucleotides. May function to provide a pool of deoxyribonucleotide precursors for DNA repair during oxygen limitation and/or for immediate growth after restoration of oxygen.</text>
</comment>
<dbReference type="Proteomes" id="UP000295781">
    <property type="component" value="Chromosome"/>
</dbReference>
<evidence type="ECO:0000256" key="10">
    <source>
        <dbReference type="ARBA" id="ARBA00023285"/>
    </source>
</evidence>
<keyword evidence="9" id="KW-1015">Disulfide bond</keyword>
<comment type="similarity">
    <text evidence="2 13">Belongs to the ribonucleoside diphosphate reductase class-2 family.</text>
</comment>
<keyword evidence="10 13" id="KW-0170">Cobalt</keyword>
<keyword evidence="7 13" id="KW-0547">Nucleotide-binding</keyword>
<reference evidence="18 19" key="1">
    <citation type="submission" date="2015-09" db="EMBL/GenBank/DDBJ databases">
        <title>Sorangium comparison.</title>
        <authorList>
            <person name="Zaburannyi N."/>
            <person name="Bunk B."/>
            <person name="Overmann J."/>
            <person name="Mueller R."/>
        </authorList>
    </citation>
    <scope>NUCLEOTIDE SEQUENCE [LARGE SCALE GENOMIC DNA]</scope>
    <source>
        <strain evidence="18 19">So ceGT47</strain>
    </source>
</reference>